<evidence type="ECO:0000259" key="2">
    <source>
        <dbReference type="PROSITE" id="PS51471"/>
    </source>
</evidence>
<feature type="domain" description="Fe2OG dioxygenase" evidence="2">
    <location>
        <begin position="144"/>
        <end position="245"/>
    </location>
</feature>
<comment type="caution">
    <text evidence="3">The sequence shown here is derived from an EMBL/GenBank/DDBJ whole genome shotgun (WGS) entry which is preliminary data.</text>
</comment>
<dbReference type="Pfam" id="PF13640">
    <property type="entry name" value="2OG-FeII_Oxy_3"/>
    <property type="match status" value="1"/>
</dbReference>
<dbReference type="OrthoDB" id="27483at2759"/>
<dbReference type="Proteomes" id="UP000700596">
    <property type="component" value="Unassembled WGS sequence"/>
</dbReference>
<evidence type="ECO:0000313" key="4">
    <source>
        <dbReference type="Proteomes" id="UP000700596"/>
    </source>
</evidence>
<dbReference type="PANTHER" id="PTHR33099:SF7">
    <property type="entry name" value="MYND-TYPE DOMAIN-CONTAINING PROTEIN"/>
    <property type="match status" value="1"/>
</dbReference>
<dbReference type="InterPro" id="IPR044862">
    <property type="entry name" value="Pro_4_hyd_alph_FE2OG_OXY"/>
</dbReference>
<protein>
    <recommendedName>
        <fullName evidence="2">Fe2OG dioxygenase domain-containing protein</fullName>
    </recommendedName>
</protein>
<keyword evidence="4" id="KW-1185">Reference proteome</keyword>
<gene>
    <name evidence="3" type="ORF">B0J11DRAFT_549931</name>
</gene>
<dbReference type="EMBL" id="JAGMWT010000006">
    <property type="protein sequence ID" value="KAH7127194.1"/>
    <property type="molecule type" value="Genomic_DNA"/>
</dbReference>
<keyword evidence="1" id="KW-0560">Oxidoreductase</keyword>
<dbReference type="InterPro" id="IPR005123">
    <property type="entry name" value="Oxoglu/Fe-dep_dioxygenase_dom"/>
</dbReference>
<keyword evidence="1" id="KW-0408">Iron</keyword>
<evidence type="ECO:0000313" key="3">
    <source>
        <dbReference type="EMBL" id="KAH7127194.1"/>
    </source>
</evidence>
<proteinExistence type="inferred from homology"/>
<dbReference type="GO" id="GO:0016491">
    <property type="term" value="F:oxidoreductase activity"/>
    <property type="evidence" value="ECO:0007669"/>
    <property type="project" value="UniProtKB-KW"/>
</dbReference>
<organism evidence="3 4">
    <name type="scientific">Dendryphion nanum</name>
    <dbReference type="NCBI Taxonomy" id="256645"/>
    <lineage>
        <taxon>Eukaryota</taxon>
        <taxon>Fungi</taxon>
        <taxon>Dikarya</taxon>
        <taxon>Ascomycota</taxon>
        <taxon>Pezizomycotina</taxon>
        <taxon>Dothideomycetes</taxon>
        <taxon>Pleosporomycetidae</taxon>
        <taxon>Pleosporales</taxon>
        <taxon>Torulaceae</taxon>
        <taxon>Dendryphion</taxon>
    </lineage>
</organism>
<accession>A0A9P9DVW4</accession>
<dbReference type="PROSITE" id="PS51471">
    <property type="entry name" value="FE2OG_OXY"/>
    <property type="match status" value="1"/>
</dbReference>
<dbReference type="AlphaFoldDB" id="A0A9P9DVW4"/>
<sequence>MVISDELREFIHSRSSTFACGGSIPTSVTNTHPVILRWDSPNNANDISKLEFPIKHDHEPTLKSLLSLAQDCQPASFGYKGNNVIDESYRKATKMDRSDFSVDFCPYELGIVDTIAQLLLPNYDDSTLDPKNRIGTKHGTKGVKAELYKLNIYEAPSGFFKAHVDTPRSDHQFGSLVVSLPCQHEGGQLIVRHAEHSVTFDWGSSGPNKLSKDDIQWAAFYSDCEHEVLEVTSGHRITLTYNLYYVSGVGDLAGHAPAMEVKSLPLYQKLKSMLEEPDFMRGGGTLGIYCQHAYAHSTVEGAAALPGILKGSDMALYAVFLALGLAVSVHPILAHRDSYGFHKYMEWYEEISAMNREHMAYEKRILECGDSLLKHTYVGNLDDTIKLTAVGGYEEPFPEISKAWGGVLRDVTWVDTPNSSNKNVGFVHGTYGNEAGTDWMYTYAALLVKIPDSYVRAALAQE</sequence>
<dbReference type="PANTHER" id="PTHR33099">
    <property type="entry name" value="FE2OG DIOXYGENASE DOMAIN-CONTAINING PROTEIN"/>
    <property type="match status" value="1"/>
</dbReference>
<name>A0A9P9DVW4_9PLEO</name>
<dbReference type="Gene3D" id="2.60.120.620">
    <property type="entry name" value="q2cbj1_9rhob like domain"/>
    <property type="match status" value="1"/>
</dbReference>
<reference evidence="3" key="1">
    <citation type="journal article" date="2021" name="Nat. Commun.">
        <title>Genetic determinants of endophytism in the Arabidopsis root mycobiome.</title>
        <authorList>
            <person name="Mesny F."/>
            <person name="Miyauchi S."/>
            <person name="Thiergart T."/>
            <person name="Pickel B."/>
            <person name="Atanasova L."/>
            <person name="Karlsson M."/>
            <person name="Huettel B."/>
            <person name="Barry K.W."/>
            <person name="Haridas S."/>
            <person name="Chen C."/>
            <person name="Bauer D."/>
            <person name="Andreopoulos W."/>
            <person name="Pangilinan J."/>
            <person name="LaButti K."/>
            <person name="Riley R."/>
            <person name="Lipzen A."/>
            <person name="Clum A."/>
            <person name="Drula E."/>
            <person name="Henrissat B."/>
            <person name="Kohler A."/>
            <person name="Grigoriev I.V."/>
            <person name="Martin F.M."/>
            <person name="Hacquard S."/>
        </authorList>
    </citation>
    <scope>NUCLEOTIDE SEQUENCE</scope>
    <source>
        <strain evidence="3">MPI-CAGE-CH-0243</strain>
    </source>
</reference>
<evidence type="ECO:0000256" key="1">
    <source>
        <dbReference type="RuleBase" id="RU003682"/>
    </source>
</evidence>
<comment type="similarity">
    <text evidence="1">Belongs to the iron/ascorbate-dependent oxidoreductase family.</text>
</comment>
<keyword evidence="1" id="KW-0479">Metal-binding</keyword>
<dbReference type="GO" id="GO:0046872">
    <property type="term" value="F:metal ion binding"/>
    <property type="evidence" value="ECO:0007669"/>
    <property type="project" value="UniProtKB-KW"/>
</dbReference>